<dbReference type="InterPro" id="IPR002642">
    <property type="entry name" value="LysoPLipase_cat_dom"/>
</dbReference>
<dbReference type="InterPro" id="IPR016035">
    <property type="entry name" value="Acyl_Trfase/lysoPLipase"/>
</dbReference>
<dbReference type="OrthoDB" id="4084751at2759"/>
<dbReference type="Pfam" id="PF01735">
    <property type="entry name" value="PLA2_B"/>
    <property type="match status" value="1"/>
</dbReference>
<keyword evidence="13" id="KW-1185">Reference proteome</keyword>
<dbReference type="EC" id="3.1.1.5" evidence="2 10"/>
<keyword evidence="7" id="KW-0325">Glycoprotein</keyword>
<keyword evidence="5 9" id="KW-0442">Lipid degradation</keyword>
<dbReference type="PANTHER" id="PTHR10728">
    <property type="entry name" value="CYTOSOLIC PHOSPHOLIPASE A2"/>
    <property type="match status" value="1"/>
</dbReference>
<evidence type="ECO:0000256" key="6">
    <source>
        <dbReference type="ARBA" id="ARBA00023098"/>
    </source>
</evidence>
<comment type="catalytic activity">
    <reaction evidence="10">
        <text>a 1-acyl-sn-glycero-3-phosphocholine + H2O = sn-glycerol 3-phosphocholine + a fatty acid + H(+)</text>
        <dbReference type="Rhea" id="RHEA:15177"/>
        <dbReference type="ChEBI" id="CHEBI:15377"/>
        <dbReference type="ChEBI" id="CHEBI:15378"/>
        <dbReference type="ChEBI" id="CHEBI:16870"/>
        <dbReference type="ChEBI" id="CHEBI:28868"/>
        <dbReference type="ChEBI" id="CHEBI:58168"/>
        <dbReference type="EC" id="3.1.1.5"/>
    </reaction>
</comment>
<accession>G3AZ27</accession>
<dbReference type="GO" id="GO:0004622">
    <property type="term" value="F:phosphatidylcholine lysophospholipase activity"/>
    <property type="evidence" value="ECO:0007669"/>
    <property type="project" value="UniProtKB-EC"/>
</dbReference>
<dbReference type="eggNOG" id="KOG1325">
    <property type="taxonomic scope" value="Eukaryota"/>
</dbReference>
<reference evidence="12 13" key="1">
    <citation type="journal article" date="2011" name="Proc. Natl. Acad. Sci. U.S.A.">
        <title>Comparative genomics of xylose-fermenting fungi for enhanced biofuel production.</title>
        <authorList>
            <person name="Wohlbach D.J."/>
            <person name="Kuo A."/>
            <person name="Sato T.K."/>
            <person name="Potts K.M."/>
            <person name="Salamov A.A."/>
            <person name="LaButti K.M."/>
            <person name="Sun H."/>
            <person name="Clum A."/>
            <person name="Pangilinan J.L."/>
            <person name="Lindquist E.A."/>
            <person name="Lucas S."/>
            <person name="Lapidus A."/>
            <person name="Jin M."/>
            <person name="Gunawan C."/>
            <person name="Balan V."/>
            <person name="Dale B.E."/>
            <person name="Jeffries T.W."/>
            <person name="Zinkel R."/>
            <person name="Barry K.W."/>
            <person name="Grigoriev I.V."/>
            <person name="Gasch A.P."/>
        </authorList>
    </citation>
    <scope>NUCLEOTIDE SEQUENCE [LARGE SCALE GENOMIC DNA]</scope>
    <source>
        <strain evidence="13">ATCC 10573 / BCRC 21748 / CBS 615 / JCM 9827 / NBRC 10315 / NRRL Y-1498 / VKM Y-70</strain>
    </source>
</reference>
<dbReference type="GO" id="GO:0005829">
    <property type="term" value="C:cytosol"/>
    <property type="evidence" value="ECO:0007669"/>
    <property type="project" value="TreeGrafter"/>
</dbReference>
<evidence type="ECO:0000313" key="12">
    <source>
        <dbReference type="EMBL" id="EGV65988.1"/>
    </source>
</evidence>
<organism evidence="13">
    <name type="scientific">Candida tenuis (strain ATCC 10573 / BCRC 21748 / CBS 615 / JCM 9827 / NBRC 10315 / NRRL Y-1498 / VKM Y-70)</name>
    <name type="common">Yeast</name>
    <name type="synonym">Yamadazyma tenuis</name>
    <dbReference type="NCBI Taxonomy" id="590646"/>
    <lineage>
        <taxon>Eukaryota</taxon>
        <taxon>Fungi</taxon>
        <taxon>Dikarya</taxon>
        <taxon>Ascomycota</taxon>
        <taxon>Saccharomycotina</taxon>
        <taxon>Pichiomycetes</taxon>
        <taxon>Debaryomycetaceae</taxon>
        <taxon>Yamadazyma</taxon>
    </lineage>
</organism>
<keyword evidence="6 9" id="KW-0443">Lipid metabolism</keyword>
<comment type="function">
    <text evidence="8">Catalyzes the release of fatty acids from lysophospholipids. Phospholipase B may well contribute to pathogenicity by abetting the fungus in damaging and traversing host cell membranes, processes which likely increase the rapidity of disseminated infection.</text>
</comment>
<feature type="signal peptide" evidence="10">
    <location>
        <begin position="1"/>
        <end position="17"/>
    </location>
</feature>
<dbReference type="FunFam" id="3.40.1090.10:FF:000010">
    <property type="entry name" value="Lysophospholipase"/>
    <property type="match status" value="1"/>
</dbReference>
<keyword evidence="3 10" id="KW-0732">Signal</keyword>
<evidence type="ECO:0000256" key="9">
    <source>
        <dbReference type="PROSITE-ProRule" id="PRU00555"/>
    </source>
</evidence>
<evidence type="ECO:0000313" key="13">
    <source>
        <dbReference type="Proteomes" id="UP000000707"/>
    </source>
</evidence>
<dbReference type="SMART" id="SM00022">
    <property type="entry name" value="PLAc"/>
    <property type="match status" value="1"/>
</dbReference>
<evidence type="ECO:0000256" key="2">
    <source>
        <dbReference type="ARBA" id="ARBA00013274"/>
    </source>
</evidence>
<dbReference type="PANTHER" id="PTHR10728:SF33">
    <property type="entry name" value="LYSOPHOSPHOLIPASE 1-RELATED"/>
    <property type="match status" value="1"/>
</dbReference>
<gene>
    <name evidence="12" type="ORF">CANTEDRAFT_119016</name>
</gene>
<dbReference type="GO" id="GO:0005886">
    <property type="term" value="C:plasma membrane"/>
    <property type="evidence" value="ECO:0007669"/>
    <property type="project" value="TreeGrafter"/>
</dbReference>
<dbReference type="STRING" id="590646.G3AZ27"/>
<dbReference type="GO" id="GO:0004623">
    <property type="term" value="F:phospholipase A2 activity"/>
    <property type="evidence" value="ECO:0007669"/>
    <property type="project" value="TreeGrafter"/>
</dbReference>
<sequence>MNMLVVALLLWCDVICAKSPTGTFAPGLVTCPNTTSLIREGDSLSNSEKSWIDQRKQKTRGALQEYLSKVGLDDSLDLFENSSADVNIAVSMSGGGYRAMLAGAGQLAALDNRTEDANEYGLGGVLQSANYLSSLSGGSWLVGSLVMQDFPTVEEVVLEDPYDVWNLTDTRQLLETSGLWTIAFSVLFDSFTGFVKHLNNYVVSASHKVGIKYDMQRKKDAGFPITITEPWARGLSYQLLQEGEDDYGTSTTFSDLRGMKTFQNYDMPFPLFTAIGRKPNTITYHLNSTVFEFNPFEMGSFDPSVNSFIDIKYLGTNVTNGEPTNGSCVAGFDNAGYVMGTSSSLFNSFLSSLTCPTCNSLNVVLKYFVNRFLDYLSDNQLDIAQYSPNPFKGSQYAGSDSITNNDTLYLMDGGLANETLAISSLLTTHRKIDAVVAMDNGDNWPNGRPLIAAYERQFESQGKSLVVPYVPNEETFLHNNLTAKPTFFGCDASNLTDLIKDDVVPPLVIYIANRPYSFFSNTSLFKLSYTDDEKKGMVRNGFETAARLNGTIDENWPKCVGCALIKREQERQGIEPSDECEECFQEYCWDGKRYEPEGVYYPPVNFTDSGLTNDSFALVGAGEGQTYTSDTEVFGL</sequence>
<dbReference type="EMBL" id="GL996512">
    <property type="protein sequence ID" value="EGV65988.1"/>
    <property type="molecule type" value="Genomic_DNA"/>
</dbReference>
<dbReference type="GeneID" id="18248673"/>
<dbReference type="HOGENOM" id="CLU_014602_0_1_1"/>
<evidence type="ECO:0000256" key="1">
    <source>
        <dbReference type="ARBA" id="ARBA00008780"/>
    </source>
</evidence>
<evidence type="ECO:0000256" key="7">
    <source>
        <dbReference type="ARBA" id="ARBA00023180"/>
    </source>
</evidence>
<dbReference type="GO" id="GO:0005783">
    <property type="term" value="C:endoplasmic reticulum"/>
    <property type="evidence" value="ECO:0007669"/>
    <property type="project" value="TreeGrafter"/>
</dbReference>
<evidence type="ECO:0000256" key="10">
    <source>
        <dbReference type="RuleBase" id="RU362103"/>
    </source>
</evidence>
<evidence type="ECO:0000256" key="5">
    <source>
        <dbReference type="ARBA" id="ARBA00022963"/>
    </source>
</evidence>
<dbReference type="GO" id="GO:0046475">
    <property type="term" value="P:glycerophospholipid catabolic process"/>
    <property type="evidence" value="ECO:0007669"/>
    <property type="project" value="TreeGrafter"/>
</dbReference>
<dbReference type="SUPFAM" id="SSF52151">
    <property type="entry name" value="FabD/lysophospholipase-like"/>
    <property type="match status" value="1"/>
</dbReference>
<feature type="chain" id="PRO_5005131594" description="Lysophospholipase" evidence="10">
    <location>
        <begin position="18"/>
        <end position="636"/>
    </location>
</feature>
<protein>
    <recommendedName>
        <fullName evidence="2 10">Lysophospholipase</fullName>
        <ecNumber evidence="2 10">3.1.1.5</ecNumber>
    </recommendedName>
</protein>
<name>G3AZ27_CANTC</name>
<proteinExistence type="inferred from homology"/>
<evidence type="ECO:0000256" key="4">
    <source>
        <dbReference type="ARBA" id="ARBA00022801"/>
    </source>
</evidence>
<evidence type="ECO:0000259" key="11">
    <source>
        <dbReference type="PROSITE" id="PS51210"/>
    </source>
</evidence>
<dbReference type="Proteomes" id="UP000000707">
    <property type="component" value="Unassembled WGS sequence"/>
</dbReference>
<dbReference type="GO" id="GO:0005576">
    <property type="term" value="C:extracellular region"/>
    <property type="evidence" value="ECO:0007669"/>
    <property type="project" value="TreeGrafter"/>
</dbReference>
<dbReference type="KEGG" id="cten:18248673"/>
<dbReference type="Gene3D" id="3.40.1090.10">
    <property type="entry name" value="Cytosolic phospholipase A2 catalytic domain"/>
    <property type="match status" value="1"/>
</dbReference>
<evidence type="ECO:0000256" key="3">
    <source>
        <dbReference type="ARBA" id="ARBA00022729"/>
    </source>
</evidence>
<comment type="similarity">
    <text evidence="1 10">Belongs to the lysophospholipase family.</text>
</comment>
<dbReference type="PROSITE" id="PS51210">
    <property type="entry name" value="PLA2C"/>
    <property type="match status" value="1"/>
</dbReference>
<dbReference type="AlphaFoldDB" id="G3AZ27"/>
<evidence type="ECO:0000256" key="8">
    <source>
        <dbReference type="ARBA" id="ARBA00059407"/>
    </source>
</evidence>
<feature type="domain" description="PLA2c" evidence="11">
    <location>
        <begin position="30"/>
        <end position="594"/>
    </location>
</feature>
<keyword evidence="4 9" id="KW-0378">Hydrolase</keyword>